<dbReference type="SUPFAM" id="SSF50978">
    <property type="entry name" value="WD40 repeat-like"/>
    <property type="match status" value="1"/>
</dbReference>
<feature type="repeat" description="WD" evidence="7">
    <location>
        <begin position="194"/>
        <end position="225"/>
    </location>
</feature>
<dbReference type="Gene3D" id="2.130.10.10">
    <property type="entry name" value="YVTN repeat-like/Quinoprotein amine dehydrogenase"/>
    <property type="match status" value="2"/>
</dbReference>
<dbReference type="InterPro" id="IPR001680">
    <property type="entry name" value="WD40_rpt"/>
</dbReference>
<evidence type="ECO:0000256" key="8">
    <source>
        <dbReference type="SAM" id="MobiDB-lite"/>
    </source>
</evidence>
<dbReference type="GO" id="GO:0030687">
    <property type="term" value="C:preribosome, large subunit precursor"/>
    <property type="evidence" value="ECO:0007669"/>
    <property type="project" value="UniProtKB-UniRule"/>
</dbReference>
<gene>
    <name evidence="10" type="ORF">KUF71_004900</name>
</gene>
<dbReference type="AlphaFoldDB" id="A0AAE1I122"/>
<comment type="function">
    <text evidence="6">Required for maturation of ribosomal RNAs and formation of the large ribosomal subunit.</text>
</comment>
<evidence type="ECO:0000256" key="2">
    <source>
        <dbReference type="ARBA" id="ARBA00022552"/>
    </source>
</evidence>
<feature type="domain" description="NLE" evidence="9">
    <location>
        <begin position="12"/>
        <end position="79"/>
    </location>
</feature>
<reference evidence="10" key="2">
    <citation type="journal article" date="2023" name="BMC Genomics">
        <title>Pest status, molecular evolution, and epigenetic factors derived from the genome assembly of Frankliniella fusca, a thysanopteran phytovirus vector.</title>
        <authorList>
            <person name="Catto M.A."/>
            <person name="Labadie P.E."/>
            <person name="Jacobson A.L."/>
            <person name="Kennedy G.G."/>
            <person name="Srinivasan R."/>
            <person name="Hunt B.G."/>
        </authorList>
    </citation>
    <scope>NUCLEOTIDE SEQUENCE</scope>
    <source>
        <strain evidence="10">PL_HMW_Pooled</strain>
    </source>
</reference>
<evidence type="ECO:0000256" key="3">
    <source>
        <dbReference type="ARBA" id="ARBA00022574"/>
    </source>
</evidence>
<evidence type="ECO:0000259" key="9">
    <source>
        <dbReference type="Pfam" id="PF08154"/>
    </source>
</evidence>
<keyword evidence="2 6" id="KW-0698">rRNA processing</keyword>
<keyword evidence="11" id="KW-1185">Reference proteome</keyword>
<protein>
    <recommendedName>
        <fullName evidence="6">Ribosome biogenesis protein WDR12 homolog</fullName>
    </recommendedName>
</protein>
<dbReference type="InterPro" id="IPR036322">
    <property type="entry name" value="WD40_repeat_dom_sf"/>
</dbReference>
<dbReference type="InterPro" id="IPR020472">
    <property type="entry name" value="WD40_PAC1"/>
</dbReference>
<evidence type="ECO:0000313" key="11">
    <source>
        <dbReference type="Proteomes" id="UP001219518"/>
    </source>
</evidence>
<feature type="compositionally biased region" description="Basic and acidic residues" evidence="8">
    <location>
        <begin position="246"/>
        <end position="255"/>
    </location>
</feature>
<dbReference type="PROSITE" id="PS50294">
    <property type="entry name" value="WD_REPEATS_REGION"/>
    <property type="match status" value="4"/>
</dbReference>
<dbReference type="GO" id="GO:0000463">
    <property type="term" value="P:maturation of LSU-rRNA from tricistronic rRNA transcript (SSU-rRNA, 5.8S rRNA, LSU-rRNA)"/>
    <property type="evidence" value="ECO:0007669"/>
    <property type="project" value="UniProtKB-UniRule"/>
</dbReference>
<keyword evidence="5 6" id="KW-0539">Nucleus</keyword>
<feature type="repeat" description="WD" evidence="7">
    <location>
        <begin position="268"/>
        <end position="299"/>
    </location>
</feature>
<feature type="region of interest" description="Disordered" evidence="8">
    <location>
        <begin position="232"/>
        <end position="255"/>
    </location>
</feature>
<evidence type="ECO:0000256" key="4">
    <source>
        <dbReference type="ARBA" id="ARBA00022737"/>
    </source>
</evidence>
<dbReference type="Proteomes" id="UP001219518">
    <property type="component" value="Unassembled WGS sequence"/>
</dbReference>
<reference evidence="10" key="1">
    <citation type="submission" date="2021-07" db="EMBL/GenBank/DDBJ databases">
        <authorList>
            <person name="Catto M.A."/>
            <person name="Jacobson A."/>
            <person name="Kennedy G."/>
            <person name="Labadie P."/>
            <person name="Hunt B.G."/>
            <person name="Srinivasan R."/>
        </authorList>
    </citation>
    <scope>NUCLEOTIDE SEQUENCE</scope>
    <source>
        <strain evidence="10">PL_HMW_Pooled</strain>
        <tissue evidence="10">Head</tissue>
    </source>
</reference>
<dbReference type="InterPro" id="IPR012972">
    <property type="entry name" value="NLE"/>
</dbReference>
<dbReference type="FunFam" id="2.130.10.10:FF:001898">
    <property type="entry name" value="Ribosome biogenesis protein WDR12 homolog"/>
    <property type="match status" value="1"/>
</dbReference>
<dbReference type="PRINTS" id="PR00320">
    <property type="entry name" value="GPROTEINBRPT"/>
</dbReference>
<name>A0AAE1I122_9NEOP</name>
<feature type="repeat" description="WD" evidence="7">
    <location>
        <begin position="397"/>
        <end position="428"/>
    </location>
</feature>
<keyword evidence="1 6" id="KW-0690">Ribosome biogenesis</keyword>
<comment type="subcellular location">
    <subcellularLocation>
        <location evidence="6">Nucleus</location>
        <location evidence="6">Nucleolus</location>
    </subcellularLocation>
    <subcellularLocation>
        <location evidence="6">Nucleus</location>
        <location evidence="6">Nucleoplasm</location>
    </subcellularLocation>
</comment>
<dbReference type="Pfam" id="PF08154">
    <property type="entry name" value="NLE"/>
    <property type="match status" value="1"/>
</dbReference>
<organism evidence="10 11">
    <name type="scientific">Frankliniella fusca</name>
    <dbReference type="NCBI Taxonomy" id="407009"/>
    <lineage>
        <taxon>Eukaryota</taxon>
        <taxon>Metazoa</taxon>
        <taxon>Ecdysozoa</taxon>
        <taxon>Arthropoda</taxon>
        <taxon>Hexapoda</taxon>
        <taxon>Insecta</taxon>
        <taxon>Pterygota</taxon>
        <taxon>Neoptera</taxon>
        <taxon>Paraneoptera</taxon>
        <taxon>Thysanoptera</taxon>
        <taxon>Terebrantia</taxon>
        <taxon>Thripoidea</taxon>
        <taxon>Thripidae</taxon>
        <taxon>Frankliniella</taxon>
    </lineage>
</organism>
<dbReference type="PROSITE" id="PS50082">
    <property type="entry name" value="WD_REPEATS_2"/>
    <property type="match status" value="4"/>
</dbReference>
<proteinExistence type="inferred from homology"/>
<dbReference type="GO" id="GO:0000466">
    <property type="term" value="P:maturation of 5.8S rRNA from tricistronic rRNA transcript (SSU-rRNA, 5.8S rRNA, LSU-rRNA)"/>
    <property type="evidence" value="ECO:0007669"/>
    <property type="project" value="UniProtKB-UniRule"/>
</dbReference>
<dbReference type="CDD" id="cd00200">
    <property type="entry name" value="WD40"/>
    <property type="match status" value="1"/>
</dbReference>
<dbReference type="GO" id="GO:0043021">
    <property type="term" value="F:ribonucleoprotein complex binding"/>
    <property type="evidence" value="ECO:0007669"/>
    <property type="project" value="UniProtKB-UniRule"/>
</dbReference>
<comment type="caution">
    <text evidence="10">The sequence shown here is derived from an EMBL/GenBank/DDBJ whole genome shotgun (WGS) entry which is preliminary data.</text>
</comment>
<comment type="similarity">
    <text evidence="6">Belongs to the WD repeat WDR12/YTM1 family.</text>
</comment>
<keyword evidence="4" id="KW-0677">Repeat</keyword>
<feature type="repeat" description="WD" evidence="7">
    <location>
        <begin position="353"/>
        <end position="389"/>
    </location>
</feature>
<evidence type="ECO:0000313" key="10">
    <source>
        <dbReference type="EMBL" id="KAK3930166.1"/>
    </source>
</evidence>
<evidence type="ECO:0000256" key="6">
    <source>
        <dbReference type="HAMAP-Rule" id="MF_03029"/>
    </source>
</evidence>
<sequence>MASAPESGTAQIQIRFTTKQEQYAVPDLPFAVPAGINSNELNVLLNELLREGRSDIKASVDFDFLVRGEFLRQPLNELLEERNVSFEDVIDVEYVEQHPTPEPMDCLMHDDWVSAVQVRHGWILTGCYDNTLHIWSKTGTHHLTIPGHSGPVKAVAWVSLTSTVGSFVSVSHDQTAMLWKWNIEDNSVDCIHVCRGHERSLECVSVNNNSTLMATGGWDTLLKIWTTSMWDTSSTTSQSSGDLEETEIKRAKLDSSSKSHIKTPIMTLKGHKEAISSVVWTDNQELATSSWDHTLRLWDAELGGIKSEIAGNKSFFDMSHSSLNRTVITASADRHIRLYDLRSTEGSLVKSTFTSHSQWVQSVMWSKTDEHLFISGAHDSQVLLWDSRSPKAPLFNLEGHEDKVMCVDWSNSRYMVSGGADKTVRIFKSRHAPSKTGSEEVKEEL</sequence>
<evidence type="ECO:0000256" key="1">
    <source>
        <dbReference type="ARBA" id="ARBA00022517"/>
    </source>
</evidence>
<dbReference type="InterPro" id="IPR015943">
    <property type="entry name" value="WD40/YVTN_repeat-like_dom_sf"/>
</dbReference>
<dbReference type="PANTHER" id="PTHR19855">
    <property type="entry name" value="WD40 REPEAT PROTEIN 12, 37"/>
    <property type="match status" value="1"/>
</dbReference>
<dbReference type="GO" id="GO:0005654">
    <property type="term" value="C:nucleoplasm"/>
    <property type="evidence" value="ECO:0007669"/>
    <property type="project" value="UniProtKB-SubCell"/>
</dbReference>
<evidence type="ECO:0000256" key="5">
    <source>
        <dbReference type="ARBA" id="ARBA00023242"/>
    </source>
</evidence>
<dbReference type="SMART" id="SM00320">
    <property type="entry name" value="WD40"/>
    <property type="match status" value="7"/>
</dbReference>
<evidence type="ECO:0000256" key="7">
    <source>
        <dbReference type="PROSITE-ProRule" id="PRU00221"/>
    </source>
</evidence>
<dbReference type="PANTHER" id="PTHR19855:SF11">
    <property type="entry name" value="RIBOSOME BIOGENESIS PROTEIN WDR12"/>
    <property type="match status" value="1"/>
</dbReference>
<accession>A0AAE1I122</accession>
<keyword evidence="3 7" id="KW-0853">WD repeat</keyword>
<dbReference type="Pfam" id="PF00400">
    <property type="entry name" value="WD40"/>
    <property type="match status" value="7"/>
</dbReference>
<dbReference type="GO" id="GO:0005730">
    <property type="term" value="C:nucleolus"/>
    <property type="evidence" value="ECO:0007669"/>
    <property type="project" value="UniProtKB-SubCell"/>
</dbReference>
<dbReference type="HAMAP" id="MF_03029">
    <property type="entry name" value="WDR12"/>
    <property type="match status" value="1"/>
</dbReference>
<dbReference type="EMBL" id="JAHWGI010001411">
    <property type="protein sequence ID" value="KAK3930166.1"/>
    <property type="molecule type" value="Genomic_DNA"/>
</dbReference>
<dbReference type="InterPro" id="IPR028599">
    <property type="entry name" value="WDR12/Ytm1"/>
</dbReference>